<dbReference type="EMBL" id="BKCJ011816533">
    <property type="protein sequence ID" value="GFD55323.1"/>
    <property type="molecule type" value="Genomic_DNA"/>
</dbReference>
<gene>
    <name evidence="1" type="ORF">Tci_927292</name>
</gene>
<dbReference type="AlphaFoldDB" id="A0A699X865"/>
<evidence type="ECO:0000313" key="1">
    <source>
        <dbReference type="EMBL" id="GFD55323.1"/>
    </source>
</evidence>
<dbReference type="Pfam" id="PF06224">
    <property type="entry name" value="AlkZ-like"/>
    <property type="match status" value="1"/>
</dbReference>
<proteinExistence type="predicted"/>
<feature type="non-terminal residue" evidence="1">
    <location>
        <position position="1"/>
    </location>
</feature>
<accession>A0A699X865</accession>
<sequence>AQRGLLLRAITALGVGTEKDIRDYFRQDPVPAKAGLAELLEERAIEPVQVQGWKQPAYVLPGLKVPRKVTASALLSPFDSLIWERARTERLFDF</sequence>
<dbReference type="PANTHER" id="PTHR30528">
    <property type="entry name" value="CYTOPLASMIC PROTEIN"/>
    <property type="match status" value="1"/>
</dbReference>
<feature type="non-terminal residue" evidence="1">
    <location>
        <position position="94"/>
    </location>
</feature>
<dbReference type="PANTHER" id="PTHR30528:SF0">
    <property type="entry name" value="CYTOPLASMIC PROTEIN"/>
    <property type="match status" value="1"/>
</dbReference>
<organism evidence="1">
    <name type="scientific">Tanacetum cinerariifolium</name>
    <name type="common">Dalmatian daisy</name>
    <name type="synonym">Chrysanthemum cinerariifolium</name>
    <dbReference type="NCBI Taxonomy" id="118510"/>
    <lineage>
        <taxon>Eukaryota</taxon>
        <taxon>Viridiplantae</taxon>
        <taxon>Streptophyta</taxon>
        <taxon>Embryophyta</taxon>
        <taxon>Tracheophyta</taxon>
        <taxon>Spermatophyta</taxon>
        <taxon>Magnoliopsida</taxon>
        <taxon>eudicotyledons</taxon>
        <taxon>Gunneridae</taxon>
        <taxon>Pentapetalae</taxon>
        <taxon>asterids</taxon>
        <taxon>campanulids</taxon>
        <taxon>Asterales</taxon>
        <taxon>Asteraceae</taxon>
        <taxon>Asteroideae</taxon>
        <taxon>Anthemideae</taxon>
        <taxon>Anthemidinae</taxon>
        <taxon>Tanacetum</taxon>
    </lineage>
</organism>
<comment type="caution">
    <text evidence="1">The sequence shown here is derived from an EMBL/GenBank/DDBJ whole genome shotgun (WGS) entry which is preliminary data.</text>
</comment>
<name>A0A699X865_TANCI</name>
<dbReference type="InterPro" id="IPR009351">
    <property type="entry name" value="AlkZ-like"/>
</dbReference>
<reference evidence="1" key="1">
    <citation type="journal article" date="2019" name="Sci. Rep.">
        <title>Draft genome of Tanacetum cinerariifolium, the natural source of mosquito coil.</title>
        <authorList>
            <person name="Yamashiro T."/>
            <person name="Shiraishi A."/>
            <person name="Satake H."/>
            <person name="Nakayama K."/>
        </authorList>
    </citation>
    <scope>NUCLEOTIDE SEQUENCE</scope>
</reference>
<evidence type="ECO:0008006" key="2">
    <source>
        <dbReference type="Google" id="ProtNLM"/>
    </source>
</evidence>
<protein>
    <recommendedName>
        <fullName evidence="2">Winged helix DNA-binding domain-containing protein</fullName>
    </recommendedName>
</protein>